<dbReference type="InterPro" id="IPR038765">
    <property type="entry name" value="Papain-like_cys_pep_sf"/>
</dbReference>
<feature type="region of interest" description="Disordered" evidence="13">
    <location>
        <begin position="2533"/>
        <end position="2579"/>
    </location>
</feature>
<evidence type="ECO:0000256" key="11">
    <source>
        <dbReference type="ARBA" id="ARBA00078770"/>
    </source>
</evidence>
<dbReference type="InterPro" id="IPR056850">
    <property type="entry name" value="ARM_UBP34_24_USP9X_Y"/>
</dbReference>
<evidence type="ECO:0000259" key="15">
    <source>
        <dbReference type="PROSITE" id="PS50053"/>
    </source>
</evidence>
<dbReference type="GO" id="GO:0006508">
    <property type="term" value="P:proteolysis"/>
    <property type="evidence" value="ECO:0007669"/>
    <property type="project" value="UniProtKB-KW"/>
</dbReference>
<dbReference type="PROSITE" id="PS00973">
    <property type="entry name" value="USP_2"/>
    <property type="match status" value="1"/>
</dbReference>
<evidence type="ECO:0000256" key="1">
    <source>
        <dbReference type="ARBA" id="ARBA00000707"/>
    </source>
</evidence>
<keyword evidence="6" id="KW-0833">Ubl conjugation pathway</keyword>
<evidence type="ECO:0000256" key="2">
    <source>
        <dbReference type="ARBA" id="ARBA00009085"/>
    </source>
</evidence>
<dbReference type="GO" id="GO:0005634">
    <property type="term" value="C:nucleus"/>
    <property type="evidence" value="ECO:0007669"/>
    <property type="project" value="TreeGrafter"/>
</dbReference>
<keyword evidence="18" id="KW-1185">Reference proteome</keyword>
<dbReference type="PROSITE" id="PS50030">
    <property type="entry name" value="UBA"/>
    <property type="match status" value="1"/>
</dbReference>
<dbReference type="GeneTree" id="ENSGT00940000159474"/>
<organism evidence="17 18">
    <name type="scientific">Cyprinus carpio carpio</name>
    <dbReference type="NCBI Taxonomy" id="630221"/>
    <lineage>
        <taxon>Eukaryota</taxon>
        <taxon>Metazoa</taxon>
        <taxon>Chordata</taxon>
        <taxon>Craniata</taxon>
        <taxon>Vertebrata</taxon>
        <taxon>Euteleostomi</taxon>
        <taxon>Actinopterygii</taxon>
        <taxon>Neopterygii</taxon>
        <taxon>Teleostei</taxon>
        <taxon>Ostariophysi</taxon>
        <taxon>Cypriniformes</taxon>
        <taxon>Cyprinidae</taxon>
        <taxon>Cyprininae</taxon>
        <taxon>Cyprinus</taxon>
    </lineage>
</organism>
<dbReference type="CDD" id="cd02659">
    <property type="entry name" value="peptidase_C19C"/>
    <property type="match status" value="1"/>
</dbReference>
<evidence type="ECO:0000256" key="7">
    <source>
        <dbReference type="ARBA" id="ARBA00022801"/>
    </source>
</evidence>
<dbReference type="Proteomes" id="UP001108240">
    <property type="component" value="Unplaced"/>
</dbReference>
<evidence type="ECO:0000256" key="13">
    <source>
        <dbReference type="SAM" id="MobiDB-lite"/>
    </source>
</evidence>
<feature type="region of interest" description="Disordered" evidence="13">
    <location>
        <begin position="1929"/>
        <end position="1954"/>
    </location>
</feature>
<dbReference type="InterPro" id="IPR015940">
    <property type="entry name" value="UBA"/>
</dbReference>
<sequence length="2579" mass="290262">MMETEEEQHMTTLLCMGFPDPVAIRKALRLAKNDINEAVALLTNESPGLGYGYEPMESGPSPGSGLSGDGESSGRTGTGGFDPPPAYHDVVESERTNDENGNCSGNSMEFPTTNLYELESRVFTDHWSIPYKREESLGKCLIASTCLARLGLADADENCKRFIDRCMPEAFKKLLTSSAVHKWGTEIHEGIYNMLMLLVDLVAERVKQDPIPIGLLGVLTMAFNPDNEYHFKNRMKASQRNWAEVFGEDNMFAVSPSSNYQKEPHGWLVDLVNRFGEMGGFTAIQCKLHQEEIEIGCVSALVQPLGVCAEYLNSSLVQPMLDPVIHKMITYVQNLEEKDLKDKRLVSIPELLSAIKLLCMRFQRELVNVVDDLRLDILLRMLKTPHFSAKMNSLKEVTKLIEESTVSKTVKNAIDTDRLLDWLVENSVLSIALEGNIDQAQYCDRIKGIIELLGSKLSLDELSKIWKIQAGQSSTVIENIHTIIAAAAVKFNFDQLSHLFVLIQKSWEVESDRVRQKLLSLIGRIGREARSEATTGKVLEVLWELAHLPTLPTTLVQQALEEHLTILSDAYAVKETIKRNYIIKCIEDIKKMQIQEDSPSSETQVSFLTGTWGKKKPSSLAKSSQLTNPQTVWVVPALRQLHEITRSFIKQTYQKQDKSIIQDLKKNFEIVKLITGSLVSCHRLAVSVAGSNGLSGSTLVDGRYSYQEYLESHLKFLAFFLQEASLYLVWNRAKEIWECLVSGMDVCELDREMCFEWFTKGQHDLESDVQQQLFKEKILKLEPYEITMNGFNLFKTFFENVNLSDHRLKRQGTQLCVERLDLAGMDFIWRIAMESPDEDIANEAIQLIITYSYINLNPKMKKDSVSLHKKFIADCYKRLEAASSALGGPTLTHAVTRATKMLTATAMPTVATSVQSPSRSSKLVIIERLLLLAERYVITIEDLYSVPRTILPHGASFHGHPVTLHITYESTKDTFTLEAHSNETIGSIRWKIAEQLSCPVDNVQIFANDSMLTMNRDQKLLNQLGFSDEQSLTVKSSGTGTPSGSSADSSASASSSSSGVFNSAYALEQEKSLPGVVMALVCNVFEMLYQLANLEEPRITLRVRKLLLLIPTDPEVQDALDNFVPKESSVWSHQKTLFTLGSGSQASKSPSLSSKQQHQQSAASILESLFRSSAPGMSTFRVLYNLEVLSSKLMPTSDDEMAKTSVKSFCENFLKAGGLSLVVNVMQRDSIPSEVDYETRQGVYSICLQLARFLLVGQAMPSVLDEELSKEGLDTLSSRPFRNAGRQSGRQLSVCGTPEKSSYRQVSMSDRSSIRVEEIMPAARVAIQTMEVGDFTSTVTCFMRLTWAAAAGRLDLVGSSQPIRETTNSLLPLGVRSRVSSTGSNCSSSSEGEVTTLQAGICVKQLCVSIKDTIIAREALSLLVTCLQLRCQQLSSFYTLPSVNDFIIDILLGSSSGEIRRVACDQLYTLSQSDTSAYPDLQKPNLFLLKVVLTAQLPLWSPTSIMRGVNQRMLSQCTEYFDLRCQLLDDLTTSEMEQLQIGPAAMLEDEISWLDNFEPTWTNELETSEADNILLAGHLRLIKTLLSLCGSEKEQFGPSLIQQLLDDFLFRASRIILNSDSSSSTTASIHDFHPKCSTVGSRLAAYEVLVMLADSSLTDLQLITKELLSMHHQSDPSLTKEFDYLPPVDSRSVSGFVGLKNGGATCYMNAVFQQLYMQPGLPEAVLSIEDDIENPEESVFCQVQSLFGHLMESKLQYYIPENFWKIFKMWNKELYVREQQDAYEFFTSLVDQLDEHLKKIGREQIFKNTFQGIFSDQKICKDCPHRYEREETFMALNLGVTSCQSLEISLDQFVRGEVLDGSNAYYCEKCKEKRTTVKRTCIKSLPSVLVIHLMRFGFDWESGRSIKYDEQIRFPWVLNMEPYTVSGMARQDSSADHGENGRGGEAGSGGSPRKKVTISENYELVGVVVHSGQAHAGHYYSFIKDRRGSSRGRWYKFNDNVVEEFDMNDETLEYECFGGEYRPKVYDQSNPYPDVRRRYWNAYMLFYQRISDQNSPVLPKKSRVSIMRQEAEDLSLSAPSSPEISPQSSPRPPRANNDRLTLLTRLVKKGEKKGLFVEKMPARIYQMVRDENLKFMKNRDVYNSDYFNFTLSLASVNATKLKHPSYQAMAKTSLQLAVQFLFHTYLRTKKKLRVDTEEWIATVEVLLSKSSEACQWMVQYLVAPEGREIIKICLLECSVREVRIVVATILEKTLESALYFQDAGLDCLLDMLLSLLDKDIPDNCKNCSQYFSLFSNFLFTDDFSAQAREFLHLHNTLALIVLQTDLTSQRMEGSAASYSLTAVSVCLYCTLLIESHVFQVMFAMRELSGPLSFLIEMITYCSFCNEPFSLGVLHLLKNHLETAPPHELKNVFQMLLEILMIEDPLQSQRLKYAFESEKGLLALMHQSNNVDSSRCYQCVKFLVTLAQKCSPAKDYFKELSGHWSWAVQWLQKKMSEHYWTPQSNVSNETSTAKTFQRTISAQDTLAYATALLNEKEQSGSSNGSDGSPANENSDRSLRQGSESPMMLGDSRSDLEDVDP</sequence>
<keyword evidence="8" id="KW-0788">Thiol protease</keyword>
<evidence type="ECO:0000256" key="5">
    <source>
        <dbReference type="ARBA" id="ARBA00022670"/>
    </source>
</evidence>
<dbReference type="FunFam" id="1.10.8.10:FF:000075">
    <property type="entry name" value="Ubiquitin carboxyl-terminal hydrolase 24"/>
    <property type="match status" value="1"/>
</dbReference>
<feature type="compositionally biased region" description="Basic and acidic residues" evidence="13">
    <location>
        <begin position="2570"/>
        <end position="2579"/>
    </location>
</feature>
<name>A0A9J7YHK6_CYPCA</name>
<feature type="compositionally biased region" description="Low complexity" evidence="13">
    <location>
        <begin position="1036"/>
        <end position="1054"/>
    </location>
</feature>
<dbReference type="Gene3D" id="3.90.70.10">
    <property type="entry name" value="Cysteine proteinases"/>
    <property type="match status" value="1"/>
</dbReference>
<evidence type="ECO:0000259" key="14">
    <source>
        <dbReference type="PROSITE" id="PS50030"/>
    </source>
</evidence>
<dbReference type="InterPro" id="IPR029071">
    <property type="entry name" value="Ubiquitin-like_domsf"/>
</dbReference>
<evidence type="ECO:0000256" key="8">
    <source>
        <dbReference type="ARBA" id="ARBA00022807"/>
    </source>
</evidence>
<dbReference type="Ensembl" id="ENSCCRT00000151595.1">
    <property type="protein sequence ID" value="ENSCCRP00000116830.1"/>
    <property type="gene ID" value="ENSCCRG00000046203.2"/>
</dbReference>
<dbReference type="EC" id="3.4.19.12" evidence="3"/>
<evidence type="ECO:0000256" key="12">
    <source>
        <dbReference type="ARBA" id="ARBA00082184"/>
    </source>
</evidence>
<evidence type="ECO:0000256" key="9">
    <source>
        <dbReference type="ARBA" id="ARBA00071639"/>
    </source>
</evidence>
<dbReference type="SUPFAM" id="SSF54001">
    <property type="entry name" value="Cysteine proteinases"/>
    <property type="match status" value="1"/>
</dbReference>
<comment type="catalytic activity">
    <reaction evidence="1">
        <text>Thiol-dependent hydrolysis of ester, thioester, amide, peptide and isopeptide bonds formed by the C-terminal Gly of ubiquitin (a 76-residue protein attached to proteins as an intracellular targeting signal).</text>
        <dbReference type="EC" id="3.4.19.12"/>
    </reaction>
</comment>
<dbReference type="CDD" id="cd14286">
    <property type="entry name" value="UBA_UBP24"/>
    <property type="match status" value="1"/>
</dbReference>
<dbReference type="GO" id="GO:0016579">
    <property type="term" value="P:protein deubiquitination"/>
    <property type="evidence" value="ECO:0007669"/>
    <property type="project" value="InterPro"/>
</dbReference>
<dbReference type="GO" id="GO:0005829">
    <property type="term" value="C:cytosol"/>
    <property type="evidence" value="ECO:0007669"/>
    <property type="project" value="TreeGrafter"/>
</dbReference>
<feature type="domain" description="USP" evidence="16">
    <location>
        <begin position="1697"/>
        <end position="2050"/>
    </location>
</feature>
<keyword evidence="5" id="KW-0645">Protease</keyword>
<feature type="domain" description="Ubiquitin-like" evidence="15">
    <location>
        <begin position="964"/>
        <end position="1041"/>
    </location>
</feature>
<feature type="compositionally biased region" description="Basic and acidic residues" evidence="13">
    <location>
        <begin position="1933"/>
        <end position="1942"/>
    </location>
</feature>
<dbReference type="InterPro" id="IPR001394">
    <property type="entry name" value="Peptidase_C19_UCH"/>
</dbReference>
<dbReference type="SUPFAM" id="SSF46934">
    <property type="entry name" value="UBA-like"/>
    <property type="match status" value="1"/>
</dbReference>
<evidence type="ECO:0000256" key="4">
    <source>
        <dbReference type="ARBA" id="ARBA00022553"/>
    </source>
</evidence>
<dbReference type="Gene3D" id="1.10.8.10">
    <property type="entry name" value="DNA helicase RuvA subunit, C-terminal domain"/>
    <property type="match status" value="1"/>
</dbReference>
<dbReference type="Pfam" id="PF22900">
    <property type="entry name" value="UCH_UBL1"/>
    <property type="match status" value="1"/>
</dbReference>
<dbReference type="FunFam" id="3.10.20.90:FF:000258">
    <property type="entry name" value="Ubiquitin carboxyl-terminal hydrolase 24"/>
    <property type="match status" value="1"/>
</dbReference>
<evidence type="ECO:0000313" key="18">
    <source>
        <dbReference type="Proteomes" id="UP001108240"/>
    </source>
</evidence>
<evidence type="ECO:0000256" key="3">
    <source>
        <dbReference type="ARBA" id="ARBA00012759"/>
    </source>
</evidence>
<dbReference type="InterPro" id="IPR055176">
    <property type="entry name" value="UBP24/USP9X/USP9Y_UBL"/>
</dbReference>
<accession>A0A9J7YHK6</accession>
<feature type="compositionally biased region" description="Polar residues" evidence="13">
    <location>
        <begin position="2538"/>
        <end position="2551"/>
    </location>
</feature>
<comment type="similarity">
    <text evidence="2">Belongs to the peptidase C19 family.</text>
</comment>
<protein>
    <recommendedName>
        <fullName evidence="9">Ubiquitin carboxyl-terminal hydrolase 24</fullName>
        <ecNumber evidence="3">3.4.19.12</ecNumber>
    </recommendedName>
    <alternativeName>
        <fullName evidence="12">Deubiquitinating enzyme 24</fullName>
    </alternativeName>
    <alternativeName>
        <fullName evidence="10">Ubiquitin thioesterase 24</fullName>
    </alternativeName>
    <alternativeName>
        <fullName evidence="11">Ubiquitin-specific-processing protease 24</fullName>
    </alternativeName>
</protein>
<dbReference type="SUPFAM" id="SSF54236">
    <property type="entry name" value="Ubiquitin-like"/>
    <property type="match status" value="1"/>
</dbReference>
<feature type="region of interest" description="Disordered" evidence="13">
    <location>
        <begin position="1032"/>
        <end position="1054"/>
    </location>
</feature>
<dbReference type="InterPro" id="IPR000626">
    <property type="entry name" value="Ubiquitin-like_dom"/>
</dbReference>
<dbReference type="InterPro" id="IPR028889">
    <property type="entry name" value="USP"/>
</dbReference>
<reference evidence="17" key="2">
    <citation type="submission" date="2025-09" db="UniProtKB">
        <authorList>
            <consortium name="Ensembl"/>
        </authorList>
    </citation>
    <scope>IDENTIFICATION</scope>
</reference>
<keyword evidence="4" id="KW-0597">Phosphoprotein</keyword>
<feature type="region of interest" description="Disordered" evidence="13">
    <location>
        <begin position="50"/>
        <end position="86"/>
    </location>
</feature>
<dbReference type="InterPro" id="IPR033382">
    <property type="entry name" value="USP24_UBA"/>
</dbReference>
<dbReference type="Pfam" id="PF25010">
    <property type="entry name" value="ARM_UBP24_USP9X-Y"/>
    <property type="match status" value="2"/>
</dbReference>
<keyword evidence="7" id="KW-0378">Hydrolase</keyword>
<dbReference type="SUPFAM" id="SSF48371">
    <property type="entry name" value="ARM repeat"/>
    <property type="match status" value="1"/>
</dbReference>
<dbReference type="GO" id="GO:0004843">
    <property type="term" value="F:cysteine-type deubiquitinase activity"/>
    <property type="evidence" value="ECO:0007669"/>
    <property type="project" value="UniProtKB-EC"/>
</dbReference>
<feature type="compositionally biased region" description="Low complexity" evidence="13">
    <location>
        <begin position="54"/>
        <end position="74"/>
    </location>
</feature>
<evidence type="ECO:0000259" key="16">
    <source>
        <dbReference type="PROSITE" id="PS50235"/>
    </source>
</evidence>
<evidence type="ECO:0000256" key="6">
    <source>
        <dbReference type="ARBA" id="ARBA00022786"/>
    </source>
</evidence>
<evidence type="ECO:0000313" key="17">
    <source>
        <dbReference type="Ensembl" id="ENSCCRP00000116830.1"/>
    </source>
</evidence>
<dbReference type="PROSITE" id="PS50235">
    <property type="entry name" value="USP_3"/>
    <property type="match status" value="1"/>
</dbReference>
<dbReference type="PANTHER" id="PTHR24006">
    <property type="entry name" value="UBIQUITIN CARBOXYL-TERMINAL HYDROLASE"/>
    <property type="match status" value="1"/>
</dbReference>
<dbReference type="InterPro" id="IPR050164">
    <property type="entry name" value="Peptidase_C19"/>
</dbReference>
<dbReference type="PROSITE" id="PS50053">
    <property type="entry name" value="UBIQUITIN_2"/>
    <property type="match status" value="1"/>
</dbReference>
<dbReference type="InterPro" id="IPR018200">
    <property type="entry name" value="USP_CS"/>
</dbReference>
<dbReference type="PANTHER" id="PTHR24006:SF729">
    <property type="entry name" value="UBIQUITIN CARBOXYL-TERMINAL HYDROLASE 24"/>
    <property type="match status" value="1"/>
</dbReference>
<feature type="domain" description="UBA" evidence="14">
    <location>
        <begin position="3"/>
        <end position="45"/>
    </location>
</feature>
<dbReference type="CDD" id="cd17065">
    <property type="entry name" value="Ubl_UBP24"/>
    <property type="match status" value="1"/>
</dbReference>
<evidence type="ECO:0000256" key="10">
    <source>
        <dbReference type="ARBA" id="ARBA00075166"/>
    </source>
</evidence>
<dbReference type="InterPro" id="IPR047061">
    <property type="entry name" value="UBP24_Ubl"/>
</dbReference>
<proteinExistence type="inferred from homology"/>
<dbReference type="InterPro" id="IPR009060">
    <property type="entry name" value="UBA-like_sf"/>
</dbReference>
<dbReference type="Gene3D" id="3.10.20.90">
    <property type="entry name" value="Phosphatidylinositol 3-kinase Catalytic Subunit, Chain A, domain 1"/>
    <property type="match status" value="1"/>
</dbReference>
<feature type="compositionally biased region" description="Low complexity" evidence="13">
    <location>
        <begin position="2077"/>
        <end position="2088"/>
    </location>
</feature>
<dbReference type="FunFam" id="3.90.70.10:FF:000022">
    <property type="entry name" value="Ubiquitin carboxyl-terminal hydrolase 24"/>
    <property type="match status" value="1"/>
</dbReference>
<dbReference type="InterPro" id="IPR016024">
    <property type="entry name" value="ARM-type_fold"/>
</dbReference>
<feature type="region of interest" description="Disordered" evidence="13">
    <location>
        <begin position="2069"/>
        <end position="2098"/>
    </location>
</feature>
<dbReference type="PROSITE" id="PS00972">
    <property type="entry name" value="USP_1"/>
    <property type="match status" value="1"/>
</dbReference>
<reference evidence="17" key="1">
    <citation type="submission" date="2025-08" db="UniProtKB">
        <authorList>
            <consortium name="Ensembl"/>
        </authorList>
    </citation>
    <scope>IDENTIFICATION</scope>
</reference>
<dbReference type="Pfam" id="PF00443">
    <property type="entry name" value="UCH"/>
    <property type="match status" value="1"/>
</dbReference>